<accession>A0A2M7ALS4</accession>
<dbReference type="Pfam" id="PF01244">
    <property type="entry name" value="Peptidase_M19"/>
    <property type="match status" value="1"/>
</dbReference>
<dbReference type="InterPro" id="IPR032466">
    <property type="entry name" value="Metal_Hydrolase"/>
</dbReference>
<proteinExistence type="predicted"/>
<dbReference type="Proteomes" id="UP000229916">
    <property type="component" value="Unassembled WGS sequence"/>
</dbReference>
<comment type="caution">
    <text evidence="1">The sequence shown here is derived from an EMBL/GenBank/DDBJ whole genome shotgun (WGS) entry which is preliminary data.</text>
</comment>
<name>A0A2M7ALS4_UNCKA</name>
<evidence type="ECO:0000313" key="1">
    <source>
        <dbReference type="EMBL" id="PIU68287.1"/>
    </source>
</evidence>
<protein>
    <recommendedName>
        <fullName evidence="3">Peptidase</fullName>
    </recommendedName>
</protein>
<reference evidence="2" key="1">
    <citation type="submission" date="2017-09" db="EMBL/GenBank/DDBJ databases">
        <title>Depth-based differentiation of microbial function through sediment-hosted aquifers and enrichment of novel symbionts in the deep terrestrial subsurface.</title>
        <authorList>
            <person name="Probst A.J."/>
            <person name="Ladd B."/>
            <person name="Jarett J.K."/>
            <person name="Geller-Mcgrath D.E."/>
            <person name="Sieber C.M.K."/>
            <person name="Emerson J.B."/>
            <person name="Anantharaman K."/>
            <person name="Thomas B.C."/>
            <person name="Malmstrom R."/>
            <person name="Stieglmeier M."/>
            <person name="Klingl A."/>
            <person name="Woyke T."/>
            <person name="Ryan C.M."/>
            <person name="Banfield J.F."/>
        </authorList>
    </citation>
    <scope>NUCLEOTIDE SEQUENCE [LARGE SCALE GENOMIC DNA]</scope>
</reference>
<dbReference type="Gene3D" id="3.20.20.140">
    <property type="entry name" value="Metal-dependent hydrolases"/>
    <property type="match status" value="1"/>
</dbReference>
<dbReference type="EMBL" id="PEWD01000084">
    <property type="protein sequence ID" value="PIU68287.1"/>
    <property type="molecule type" value="Genomic_DNA"/>
</dbReference>
<dbReference type="PANTHER" id="PTHR10443:SF12">
    <property type="entry name" value="DIPEPTIDASE"/>
    <property type="match status" value="1"/>
</dbReference>
<dbReference type="GO" id="GO:0006508">
    <property type="term" value="P:proteolysis"/>
    <property type="evidence" value="ECO:0007669"/>
    <property type="project" value="InterPro"/>
</dbReference>
<organism evidence="1 2">
    <name type="scientific">candidate division WWE3 bacterium CG06_land_8_20_14_3_00_42_16</name>
    <dbReference type="NCBI Taxonomy" id="1975083"/>
    <lineage>
        <taxon>Bacteria</taxon>
        <taxon>Katanobacteria</taxon>
    </lineage>
</organism>
<evidence type="ECO:0008006" key="3">
    <source>
        <dbReference type="Google" id="ProtNLM"/>
    </source>
</evidence>
<dbReference type="PROSITE" id="PS51365">
    <property type="entry name" value="RENAL_DIPEPTIDASE_2"/>
    <property type="match status" value="1"/>
</dbReference>
<dbReference type="GO" id="GO:0070573">
    <property type="term" value="F:metallodipeptidase activity"/>
    <property type="evidence" value="ECO:0007669"/>
    <property type="project" value="InterPro"/>
</dbReference>
<dbReference type="PANTHER" id="PTHR10443">
    <property type="entry name" value="MICROSOMAL DIPEPTIDASE"/>
    <property type="match status" value="1"/>
</dbReference>
<dbReference type="InterPro" id="IPR008257">
    <property type="entry name" value="Pept_M19"/>
</dbReference>
<gene>
    <name evidence="1" type="ORF">COS81_04445</name>
</gene>
<evidence type="ECO:0000313" key="2">
    <source>
        <dbReference type="Proteomes" id="UP000229916"/>
    </source>
</evidence>
<dbReference type="AlphaFoldDB" id="A0A2M7ALS4"/>
<sequence>MKVFDGHNDTILEIFSPDPGHERSFFQKNTIGQLDLPRVRLGGFGGGLFSLYIPAPIGSPERNPHYGLTITEDGYRMPLPSALNQTYAENFINSELEFLKRLEQEARGKVKLVTNFQELDSCWKNEILSMVLHFEGAEAIRADISNLEHFYEQGLRSLGIVWSRPNVFGNGVPFMYPHSPDTGEGLTQIGKKLVCN</sequence>
<dbReference type="SUPFAM" id="SSF51556">
    <property type="entry name" value="Metallo-dependent hydrolases"/>
    <property type="match status" value="1"/>
</dbReference>